<dbReference type="Proteomes" id="UP000283734">
    <property type="component" value="Unassembled WGS sequence"/>
</dbReference>
<gene>
    <name evidence="2" type="ORF">D4A39_07890</name>
</gene>
<name>A0A418XZE6_9GAMM</name>
<comment type="caution">
    <text evidence="2">The sequence shown here is derived from an EMBL/GenBank/DDBJ whole genome shotgun (WGS) entry which is preliminary data.</text>
</comment>
<feature type="transmembrane region" description="Helical" evidence="1">
    <location>
        <begin position="72"/>
        <end position="97"/>
    </location>
</feature>
<feature type="transmembrane region" description="Helical" evidence="1">
    <location>
        <begin position="7"/>
        <end position="28"/>
    </location>
</feature>
<protein>
    <recommendedName>
        <fullName evidence="4">DUF4190 domain-containing protein</fullName>
    </recommendedName>
</protein>
<keyword evidence="1" id="KW-0472">Membrane</keyword>
<evidence type="ECO:0000313" key="2">
    <source>
        <dbReference type="EMBL" id="RJG18383.1"/>
    </source>
</evidence>
<dbReference type="EMBL" id="QYYA01000002">
    <property type="protein sequence ID" value="RJG18383.1"/>
    <property type="molecule type" value="Genomic_DNA"/>
</dbReference>
<proteinExistence type="predicted"/>
<dbReference type="OrthoDB" id="6078289at2"/>
<keyword evidence="1" id="KW-1133">Transmembrane helix</keyword>
<keyword evidence="3" id="KW-1185">Reference proteome</keyword>
<accession>A0A418XZE6</accession>
<keyword evidence="1" id="KW-0812">Transmembrane</keyword>
<feature type="transmembrane region" description="Helical" evidence="1">
    <location>
        <begin position="129"/>
        <end position="153"/>
    </location>
</feature>
<sequence>MSWLSQLLMQLPAFLMVLSGFVLAGIFFQRARTAAILVILASVLTLLQSAFSIFTHKVLLERMIDGQLSNDIYSLIAAGSYTFFYIAISALLLAAAFTGRRPEPSPTDHEVAIPAPLNEASPTLAHRGALVLILGLLGLLMFAPLGIAAWIIGSKDLAAIRDGRMDKSGEGMTLAGKVLGIIATVLMLIGVLVLLAVMAILASEYSGY</sequence>
<dbReference type="RefSeq" id="WP_022985801.1">
    <property type="nucleotide sequence ID" value="NZ_QYYA01000002.1"/>
</dbReference>
<evidence type="ECO:0008006" key="4">
    <source>
        <dbReference type="Google" id="ProtNLM"/>
    </source>
</evidence>
<evidence type="ECO:0000313" key="3">
    <source>
        <dbReference type="Proteomes" id="UP000283734"/>
    </source>
</evidence>
<feature type="transmembrane region" description="Helical" evidence="1">
    <location>
        <begin position="34"/>
        <end position="60"/>
    </location>
</feature>
<evidence type="ECO:0000256" key="1">
    <source>
        <dbReference type="SAM" id="Phobius"/>
    </source>
</evidence>
<dbReference type="AlphaFoldDB" id="A0A418XZE6"/>
<reference evidence="2 3" key="1">
    <citation type="submission" date="2018-09" db="EMBL/GenBank/DDBJ databases">
        <title>Alcanivorax profundi sp. nov., isolated from 1000 m-depth seawater of the Mariana Trench.</title>
        <authorList>
            <person name="Liu J."/>
        </authorList>
    </citation>
    <scope>NUCLEOTIDE SEQUENCE [LARGE SCALE GENOMIC DNA]</scope>
    <source>
        <strain evidence="2 3">MTEO17</strain>
    </source>
</reference>
<organism evidence="2 3">
    <name type="scientific">Alcanivorax profundi</name>
    <dbReference type="NCBI Taxonomy" id="2338368"/>
    <lineage>
        <taxon>Bacteria</taxon>
        <taxon>Pseudomonadati</taxon>
        <taxon>Pseudomonadota</taxon>
        <taxon>Gammaproteobacteria</taxon>
        <taxon>Oceanospirillales</taxon>
        <taxon>Alcanivoracaceae</taxon>
        <taxon>Alcanivorax</taxon>
    </lineage>
</organism>
<feature type="transmembrane region" description="Helical" evidence="1">
    <location>
        <begin position="174"/>
        <end position="202"/>
    </location>
</feature>